<name>A0A8J4WUP9_CLAMG</name>
<proteinExistence type="predicted"/>
<comment type="caution">
    <text evidence="3">The sequence shown here is derived from an EMBL/GenBank/DDBJ whole genome shotgun (WGS) entry which is preliminary data.</text>
</comment>
<keyword evidence="4" id="KW-1185">Reference proteome</keyword>
<reference evidence="3" key="1">
    <citation type="submission" date="2020-07" db="EMBL/GenBank/DDBJ databases">
        <title>Clarias magur genome sequencing, assembly and annotation.</title>
        <authorList>
            <person name="Kushwaha B."/>
            <person name="Kumar R."/>
            <person name="Das P."/>
            <person name="Joshi C.G."/>
            <person name="Kumar D."/>
            <person name="Nagpure N.S."/>
            <person name="Pandey M."/>
            <person name="Agarwal S."/>
            <person name="Srivastava S."/>
            <person name="Singh M."/>
            <person name="Sahoo L."/>
            <person name="Jayasankar P."/>
            <person name="Meher P.K."/>
            <person name="Koringa P.G."/>
            <person name="Iquebal M.A."/>
            <person name="Das S.P."/>
            <person name="Bit A."/>
            <person name="Patnaik S."/>
            <person name="Patel N."/>
            <person name="Shah T.M."/>
            <person name="Hinsu A."/>
            <person name="Jena J.K."/>
        </authorList>
    </citation>
    <scope>NUCLEOTIDE SEQUENCE</scope>
    <source>
        <strain evidence="3">CIFAMagur01</strain>
        <tissue evidence="3">Testis</tissue>
    </source>
</reference>
<dbReference type="EMBL" id="QNUK01001634">
    <property type="protein sequence ID" value="KAF5880128.1"/>
    <property type="molecule type" value="Genomic_DNA"/>
</dbReference>
<feature type="region of interest" description="Disordered" evidence="1">
    <location>
        <begin position="1"/>
        <end position="51"/>
    </location>
</feature>
<dbReference type="AlphaFoldDB" id="A0A8J4WUP9"/>
<sequence>MSHIQTVCTHDGGVGQTKHLHWPPSERRGSFRQNRCRHATARSELPQSSSVTPAKLFQFRAGLPPDVALDPDAAPPPTEASERSLLLSHESELLSLSSSLVELLPKEEASSSLMSCLVSSQVFAFATCFPCLVFFSAVNCT</sequence>
<evidence type="ECO:0000313" key="4">
    <source>
        <dbReference type="Proteomes" id="UP000727407"/>
    </source>
</evidence>
<organism evidence="3 4">
    <name type="scientific">Clarias magur</name>
    <name type="common">Asian catfish</name>
    <name type="synonym">Macropteronotus magur</name>
    <dbReference type="NCBI Taxonomy" id="1594786"/>
    <lineage>
        <taxon>Eukaryota</taxon>
        <taxon>Metazoa</taxon>
        <taxon>Chordata</taxon>
        <taxon>Craniata</taxon>
        <taxon>Vertebrata</taxon>
        <taxon>Euteleostomi</taxon>
        <taxon>Actinopterygii</taxon>
        <taxon>Neopterygii</taxon>
        <taxon>Teleostei</taxon>
        <taxon>Ostariophysi</taxon>
        <taxon>Siluriformes</taxon>
        <taxon>Clariidae</taxon>
        <taxon>Clarias</taxon>
    </lineage>
</organism>
<evidence type="ECO:0000313" key="2">
    <source>
        <dbReference type="EMBL" id="KAF5880128.1"/>
    </source>
</evidence>
<evidence type="ECO:0000313" key="3">
    <source>
        <dbReference type="EMBL" id="KAF5891677.1"/>
    </source>
</evidence>
<dbReference type="Proteomes" id="UP000727407">
    <property type="component" value="Unassembled WGS sequence"/>
</dbReference>
<evidence type="ECO:0000256" key="1">
    <source>
        <dbReference type="SAM" id="MobiDB-lite"/>
    </source>
</evidence>
<accession>A0A8J4WUP9</accession>
<dbReference type="EMBL" id="QNUK01000560">
    <property type="protein sequence ID" value="KAF5891677.1"/>
    <property type="molecule type" value="Genomic_DNA"/>
</dbReference>
<gene>
    <name evidence="3" type="primary">Leg1</name>
    <name evidence="3" type="ORF">DAT39_018588</name>
    <name evidence="2" type="ORF">DAT39_023370</name>
</gene>
<protein>
    <submittedName>
        <fullName evidence="3">Protein LEG1</fullName>
    </submittedName>
</protein>